<evidence type="ECO:0000313" key="9">
    <source>
        <dbReference type="EMBL" id="ABU58921.1"/>
    </source>
</evidence>
<evidence type="ECO:0000313" key="10">
    <source>
        <dbReference type="Proteomes" id="UP000000263"/>
    </source>
</evidence>
<dbReference type="SMART" id="SM00872">
    <property type="entry name" value="Alpha-mann_mid"/>
    <property type="match status" value="1"/>
</dbReference>
<keyword evidence="4" id="KW-0479">Metal-binding</keyword>
<evidence type="ECO:0000256" key="4">
    <source>
        <dbReference type="ARBA" id="ARBA00022723"/>
    </source>
</evidence>
<dbReference type="Pfam" id="PF09261">
    <property type="entry name" value="Alpha-mann_mid"/>
    <property type="match status" value="1"/>
</dbReference>
<dbReference type="CAZy" id="GH38">
    <property type="family name" value="Glycoside Hydrolase Family 38"/>
</dbReference>
<dbReference type="Gene3D" id="3.20.110.10">
    <property type="entry name" value="Glycoside hydrolase 38, N terminal domain"/>
    <property type="match status" value="1"/>
</dbReference>
<dbReference type="InterPro" id="IPR011682">
    <property type="entry name" value="Glyco_hydro_38_C"/>
</dbReference>
<dbReference type="FunFam" id="2.70.98.30:FF:000001">
    <property type="entry name" value="alpha-mannosidase 2C1 isoform X2"/>
    <property type="match status" value="1"/>
</dbReference>
<dbReference type="SUPFAM" id="SSF88713">
    <property type="entry name" value="Glycoside hydrolase/deacetylase"/>
    <property type="match status" value="1"/>
</dbReference>
<dbReference type="AlphaFoldDB" id="A7NMZ2"/>
<comment type="catalytic activity">
    <reaction evidence="1">
        <text>Hydrolysis of terminal, non-reducing alpha-D-mannose residues in alpha-D-mannosides.</text>
        <dbReference type="EC" id="3.2.1.24"/>
    </reaction>
</comment>
<dbReference type="SUPFAM" id="SSF74650">
    <property type="entry name" value="Galactose mutarotase-like"/>
    <property type="match status" value="1"/>
</dbReference>
<evidence type="ECO:0000259" key="8">
    <source>
        <dbReference type="SMART" id="SM00872"/>
    </source>
</evidence>
<dbReference type="Gene3D" id="2.60.40.2220">
    <property type="match status" value="1"/>
</dbReference>
<reference evidence="9 10" key="1">
    <citation type="submission" date="2007-08" db="EMBL/GenBank/DDBJ databases">
        <title>Complete sequence of Roseiflexus castenholzii DSM 13941.</title>
        <authorList>
            <consortium name="US DOE Joint Genome Institute"/>
            <person name="Copeland A."/>
            <person name="Lucas S."/>
            <person name="Lapidus A."/>
            <person name="Barry K."/>
            <person name="Glavina del Rio T."/>
            <person name="Dalin E."/>
            <person name="Tice H."/>
            <person name="Pitluck S."/>
            <person name="Thompson L.S."/>
            <person name="Brettin T."/>
            <person name="Bruce D."/>
            <person name="Detter J.C."/>
            <person name="Han C."/>
            <person name="Tapia R."/>
            <person name="Schmutz J."/>
            <person name="Larimer F."/>
            <person name="Land M."/>
            <person name="Hauser L."/>
            <person name="Kyrpides N."/>
            <person name="Mikhailova N."/>
            <person name="Bryant D.A."/>
            <person name="Hanada S."/>
            <person name="Tsukatani Y."/>
            <person name="Richardson P."/>
        </authorList>
    </citation>
    <scope>NUCLEOTIDE SEQUENCE [LARGE SCALE GENOMIC DNA]</scope>
    <source>
        <strain evidence="10">DSM 13941 / HLO8</strain>
    </source>
</reference>
<comment type="similarity">
    <text evidence="2">Belongs to the glycosyl hydrolase 38 family.</text>
</comment>
<dbReference type="Gene3D" id="1.20.1270.50">
    <property type="entry name" value="Glycoside hydrolase family 38, central domain"/>
    <property type="match status" value="1"/>
</dbReference>
<proteinExistence type="inferred from homology"/>
<dbReference type="SUPFAM" id="SSF88688">
    <property type="entry name" value="Families 57/38 glycoside transferase middle domain"/>
    <property type="match status" value="1"/>
</dbReference>
<feature type="region of interest" description="Disordered" evidence="7">
    <location>
        <begin position="34"/>
        <end position="79"/>
    </location>
</feature>
<dbReference type="Pfam" id="PF07748">
    <property type="entry name" value="Glyco_hydro_38C"/>
    <property type="match status" value="1"/>
</dbReference>
<dbReference type="InterPro" id="IPR027291">
    <property type="entry name" value="Glyco_hydro_38_N_sf"/>
</dbReference>
<dbReference type="Proteomes" id="UP000000263">
    <property type="component" value="Chromosome"/>
</dbReference>
<dbReference type="FunFam" id="3.20.110.10:FF:000002">
    <property type="entry name" value="alpha-mannosidase 2C1 isoform X1"/>
    <property type="match status" value="1"/>
</dbReference>
<dbReference type="Pfam" id="PF17677">
    <property type="entry name" value="Glyco_hydro38C2"/>
    <property type="match status" value="1"/>
</dbReference>
<dbReference type="InterPro" id="IPR037094">
    <property type="entry name" value="Glyco_hydro_38_cen_sf"/>
</dbReference>
<dbReference type="GO" id="GO:0004559">
    <property type="term" value="F:alpha-mannosidase activity"/>
    <property type="evidence" value="ECO:0007669"/>
    <property type="project" value="UniProtKB-EC"/>
</dbReference>
<evidence type="ECO:0000256" key="1">
    <source>
        <dbReference type="ARBA" id="ARBA00000365"/>
    </source>
</evidence>
<evidence type="ECO:0000256" key="7">
    <source>
        <dbReference type="SAM" id="MobiDB-lite"/>
    </source>
</evidence>
<evidence type="ECO:0000256" key="2">
    <source>
        <dbReference type="ARBA" id="ARBA00009792"/>
    </source>
</evidence>
<gene>
    <name evidence="9" type="ordered locus">Rcas_2851</name>
</gene>
<dbReference type="Pfam" id="PF01074">
    <property type="entry name" value="Glyco_hydro_38N"/>
    <property type="match status" value="1"/>
</dbReference>
<dbReference type="InterPro" id="IPR011013">
    <property type="entry name" value="Gal_mutarotase_sf_dom"/>
</dbReference>
<dbReference type="InterPro" id="IPR041147">
    <property type="entry name" value="GH38_C"/>
</dbReference>
<protein>
    <recommendedName>
        <fullName evidence="3">alpha-mannosidase</fullName>
        <ecNumber evidence="3">3.2.1.24</ecNumber>
    </recommendedName>
</protein>
<dbReference type="HOGENOM" id="CLU_003442_0_1_0"/>
<dbReference type="RefSeq" id="WP_012121345.1">
    <property type="nucleotide sequence ID" value="NC_009767.1"/>
</dbReference>
<dbReference type="InterPro" id="IPR000602">
    <property type="entry name" value="Glyco_hydro_38_N"/>
</dbReference>
<dbReference type="GO" id="GO:0009313">
    <property type="term" value="P:oligosaccharide catabolic process"/>
    <property type="evidence" value="ECO:0007669"/>
    <property type="project" value="TreeGrafter"/>
</dbReference>
<dbReference type="GO" id="GO:0006013">
    <property type="term" value="P:mannose metabolic process"/>
    <property type="evidence" value="ECO:0007669"/>
    <property type="project" value="InterPro"/>
</dbReference>
<sequence>MLFFTVEKLKARLEEMRAAIIRDTRPITDVFTCPVPGAPSEHAMSPPPPPDDPSWRPLKVGERWGGDPHNPDKPDEPLPWGMPVDGGHTHWLRAIIRIPEEWRGRQVLMRMRWSAEGHAGIEGIAYLDGTTLAGIDEPHPAILLPEHAHEGDHELLIRCYTPYRRSFGGLELQLRSDIIARLAAVMYAILDALPTYRDSDPEKHALLDRINRAYNLLDLREGWQSERFEISAGAALTFLRETLTANLAPGQRPIILATGHAHMDVAWLWPLWRTHQKIAHTVATALHLMERYPEYHFSMSQPQTYAFLKQDDPELYERLRQRVAEGRFEPVGAMWLEPDCNVTGGESLVRQVIHGIRFFENEFGPIEHIVWLPDVFGYSAALPQIMRLAGISCFMTTKISWNQFNRMPYDTFRWRGIDGSEVLAHFVTATSAPVKPNPTEAQFYTYNGSMLPSEVFGTWNHYRQKDINDEVLYIYGHGDGGGGPTEEMLELARVMADLPGFPVVQPGRVEQYFQRLRQRVWNNPRLPVWVGELYLEYHRGTYTSQARTKQNNRQAELLLREAEWLNAWAVTHGAINRQADLDAAWRTVLLNQFHDILPGSSVPLVYVESEQQFAEVRDTVETVRHAAITDLTGSHSNGAAPHLAVFNGLAWDRTECVAIPLEDLRQPLIEGPTQVVEQIDGTRTLLVEATVPAFGYAALRAARHPSPPAQFITRRDYLASDEFRIEFDANGEIGSLYDARYEREIIAEGATGNQLVLYEDRPMFWDAWDIDPFYLEKPYPIHNISEWRVIEEGPLRATVEIARRFGRSTIRQRISLWHNNRRIDFETEVDWQERQNLLRVLFPLRLNAARATCEIQFGAVERPTHRNTSWDWARFEVCAHRWIDLSEGGYGVALLNNGKYGHSLLHNTLGISLLKSAVIPDPQADRGLHRFIYSLLPHAGDWREAQVTRRAYELNAPLRPVTVAGEIPAEGRSFLHVDSDHVIVETIKTADDGDGLIVRMYEAHNQRGQVRLEFGQPVESAVEVDLLERETGPVTVDGRTVRCNVRPFEIKTIRVRLKPPL</sequence>
<dbReference type="GO" id="GO:0046872">
    <property type="term" value="F:metal ion binding"/>
    <property type="evidence" value="ECO:0007669"/>
    <property type="project" value="UniProtKB-KW"/>
</dbReference>
<feature type="compositionally biased region" description="Basic and acidic residues" evidence="7">
    <location>
        <begin position="59"/>
        <end position="76"/>
    </location>
</feature>
<evidence type="ECO:0000256" key="5">
    <source>
        <dbReference type="ARBA" id="ARBA00022801"/>
    </source>
</evidence>
<dbReference type="InterPro" id="IPR011330">
    <property type="entry name" value="Glyco_hydro/deAcase_b/a-brl"/>
</dbReference>
<dbReference type="PANTHER" id="PTHR46017:SF1">
    <property type="entry name" value="ALPHA-MANNOSIDASE 2C1"/>
    <property type="match status" value="1"/>
</dbReference>
<keyword evidence="10" id="KW-1185">Reference proteome</keyword>
<dbReference type="PANTHER" id="PTHR46017">
    <property type="entry name" value="ALPHA-MANNOSIDASE 2C1"/>
    <property type="match status" value="1"/>
</dbReference>
<dbReference type="OrthoDB" id="9772207at2"/>
<dbReference type="EMBL" id="CP000804">
    <property type="protein sequence ID" value="ABU58921.1"/>
    <property type="molecule type" value="Genomic_DNA"/>
</dbReference>
<feature type="domain" description="Glycoside hydrolase family 38 central" evidence="8">
    <location>
        <begin position="536"/>
        <end position="613"/>
    </location>
</feature>
<dbReference type="CDD" id="cd10789">
    <property type="entry name" value="GH38N_AMII_ER_cytosolic"/>
    <property type="match status" value="1"/>
</dbReference>
<dbReference type="STRING" id="383372.Rcas_2851"/>
<keyword evidence="5 9" id="KW-0378">Hydrolase</keyword>
<name>A7NMZ2_ROSCS</name>
<accession>A7NMZ2</accession>
<dbReference type="FunFam" id="1.20.1270.50:FF:000004">
    <property type="entry name" value="alpha-mannosidase 2C1 isoform X1"/>
    <property type="match status" value="1"/>
</dbReference>
<evidence type="ECO:0000256" key="3">
    <source>
        <dbReference type="ARBA" id="ARBA00012752"/>
    </source>
</evidence>
<dbReference type="InterPro" id="IPR028995">
    <property type="entry name" value="Glyco_hydro_57/38_cen_sf"/>
</dbReference>
<dbReference type="KEGG" id="rca:Rcas_2851"/>
<dbReference type="eggNOG" id="COG0383">
    <property type="taxonomic scope" value="Bacteria"/>
</dbReference>
<dbReference type="GO" id="GO:0030246">
    <property type="term" value="F:carbohydrate binding"/>
    <property type="evidence" value="ECO:0007669"/>
    <property type="project" value="InterPro"/>
</dbReference>
<dbReference type="EC" id="3.2.1.24" evidence="3"/>
<dbReference type="InterPro" id="IPR015341">
    <property type="entry name" value="Glyco_hydro_38_cen"/>
</dbReference>
<evidence type="ECO:0000256" key="6">
    <source>
        <dbReference type="ARBA" id="ARBA00023295"/>
    </source>
</evidence>
<dbReference type="Gene3D" id="2.70.98.30">
    <property type="entry name" value="Golgi alpha-mannosidase II, domain 4"/>
    <property type="match status" value="1"/>
</dbReference>
<keyword evidence="6 9" id="KW-0326">Glycosidase</keyword>
<organism evidence="9 10">
    <name type="scientific">Roseiflexus castenholzii (strain DSM 13941 / HLO8)</name>
    <dbReference type="NCBI Taxonomy" id="383372"/>
    <lineage>
        <taxon>Bacteria</taxon>
        <taxon>Bacillati</taxon>
        <taxon>Chloroflexota</taxon>
        <taxon>Chloroflexia</taxon>
        <taxon>Chloroflexales</taxon>
        <taxon>Roseiflexineae</taxon>
        <taxon>Roseiflexaceae</taxon>
        <taxon>Roseiflexus</taxon>
    </lineage>
</organism>